<dbReference type="GeneID" id="37199640"/>
<proteinExistence type="inferred from homology"/>
<sequence length="351" mass="37253">MPGLLQSALVGTTDGQIRLRDDSPVPGVSGNTVLIKVKTVSINPVDSKMEGAYVTAGAVAGCDVAGVVEQVGPEVHGVKVGDRVSTSVMGMNPLKPTVGAFAEYTTAHDRLLLKLPPSTSFEEGAALPTSFLTAGLALFQNLGLPGHPFEPNKTPIRVLVYGGSSATGTAAIQLLKLAGFEVLTTCSPHNFDLVRGYGADTVFDYKAPDCAAEIKKHTRNGLKYVLDCISNLSSMQFCYQAMGRSGGKYTALEPYPASIAKTRTVIKADWILALQVLGHEIAWPEPHGRPADDAITDFGTAWTATLNELLAKGLIRSHPLIVREGGLGRILEGIQDVRSKKISGKKLVYTL</sequence>
<dbReference type="PANTHER" id="PTHR45348:SF1">
    <property type="entry name" value="TRANS-ENOYL REDUCTASE STHE"/>
    <property type="match status" value="1"/>
</dbReference>
<dbReference type="Pfam" id="PF08240">
    <property type="entry name" value="ADH_N"/>
    <property type="match status" value="1"/>
</dbReference>
<evidence type="ECO:0000256" key="5">
    <source>
        <dbReference type="ARBA" id="ARBA00023002"/>
    </source>
</evidence>
<dbReference type="InterPro" id="IPR020843">
    <property type="entry name" value="ER"/>
</dbReference>
<dbReference type="EMBL" id="KZ824288">
    <property type="protein sequence ID" value="RAL11484.1"/>
    <property type="molecule type" value="Genomic_DNA"/>
</dbReference>
<comment type="similarity">
    <text evidence="1">Belongs to the zinc-containing alcohol dehydrogenase family.</text>
</comment>
<organism evidence="7 8">
    <name type="scientific">Aspergillus homomorphus (strain CBS 101889)</name>
    <dbReference type="NCBI Taxonomy" id="1450537"/>
    <lineage>
        <taxon>Eukaryota</taxon>
        <taxon>Fungi</taxon>
        <taxon>Dikarya</taxon>
        <taxon>Ascomycota</taxon>
        <taxon>Pezizomycotina</taxon>
        <taxon>Eurotiomycetes</taxon>
        <taxon>Eurotiomycetidae</taxon>
        <taxon>Eurotiales</taxon>
        <taxon>Aspergillaceae</taxon>
        <taxon>Aspergillus</taxon>
        <taxon>Aspergillus subgen. Circumdati</taxon>
    </lineage>
</organism>
<dbReference type="SUPFAM" id="SSF51735">
    <property type="entry name" value="NAD(P)-binding Rossmann-fold domains"/>
    <property type="match status" value="1"/>
</dbReference>
<dbReference type="GO" id="GO:0016651">
    <property type="term" value="F:oxidoreductase activity, acting on NAD(P)H"/>
    <property type="evidence" value="ECO:0007669"/>
    <property type="project" value="InterPro"/>
</dbReference>
<gene>
    <name evidence="7" type="ORF">BO97DRAFT_406145</name>
</gene>
<evidence type="ECO:0000256" key="3">
    <source>
        <dbReference type="ARBA" id="ARBA00022741"/>
    </source>
</evidence>
<dbReference type="InterPro" id="IPR013149">
    <property type="entry name" value="ADH-like_C"/>
</dbReference>
<dbReference type="InterPro" id="IPR011032">
    <property type="entry name" value="GroES-like_sf"/>
</dbReference>
<dbReference type="STRING" id="1450537.A0A395HYZ8"/>
<dbReference type="GO" id="GO:0000166">
    <property type="term" value="F:nucleotide binding"/>
    <property type="evidence" value="ECO:0007669"/>
    <property type="project" value="UniProtKB-KW"/>
</dbReference>
<keyword evidence="5" id="KW-0560">Oxidoreductase</keyword>
<dbReference type="CDD" id="cd08249">
    <property type="entry name" value="enoyl_reductase_like"/>
    <property type="match status" value="1"/>
</dbReference>
<keyword evidence="4" id="KW-0521">NADP</keyword>
<dbReference type="PANTHER" id="PTHR45348">
    <property type="entry name" value="HYPOTHETICAL OXIDOREDUCTASE (EUROFUNG)"/>
    <property type="match status" value="1"/>
</dbReference>
<reference evidence="7 8" key="1">
    <citation type="submission" date="2018-02" db="EMBL/GenBank/DDBJ databases">
        <title>The genomes of Aspergillus section Nigri reveals drivers in fungal speciation.</title>
        <authorList>
            <consortium name="DOE Joint Genome Institute"/>
            <person name="Vesth T.C."/>
            <person name="Nybo J."/>
            <person name="Theobald S."/>
            <person name="Brandl J."/>
            <person name="Frisvad J.C."/>
            <person name="Nielsen K.F."/>
            <person name="Lyhne E.K."/>
            <person name="Kogle M.E."/>
            <person name="Kuo A."/>
            <person name="Riley R."/>
            <person name="Clum A."/>
            <person name="Nolan M."/>
            <person name="Lipzen A."/>
            <person name="Salamov A."/>
            <person name="Henrissat B."/>
            <person name="Wiebenga A."/>
            <person name="De vries R.P."/>
            <person name="Grigoriev I.V."/>
            <person name="Mortensen U.H."/>
            <person name="Andersen M.R."/>
            <person name="Baker S.E."/>
        </authorList>
    </citation>
    <scope>NUCLEOTIDE SEQUENCE [LARGE SCALE GENOMIC DNA]</scope>
    <source>
        <strain evidence="7 8">CBS 101889</strain>
    </source>
</reference>
<dbReference type="Proteomes" id="UP000248961">
    <property type="component" value="Unassembled WGS sequence"/>
</dbReference>
<evidence type="ECO:0000256" key="2">
    <source>
        <dbReference type="ARBA" id="ARBA00011245"/>
    </source>
</evidence>
<dbReference type="Gene3D" id="3.90.180.10">
    <property type="entry name" value="Medium-chain alcohol dehydrogenases, catalytic domain"/>
    <property type="match status" value="1"/>
</dbReference>
<evidence type="ECO:0000313" key="8">
    <source>
        <dbReference type="Proteomes" id="UP000248961"/>
    </source>
</evidence>
<evidence type="ECO:0000256" key="4">
    <source>
        <dbReference type="ARBA" id="ARBA00022857"/>
    </source>
</evidence>
<dbReference type="AlphaFoldDB" id="A0A395HYZ8"/>
<dbReference type="SUPFAM" id="SSF50129">
    <property type="entry name" value="GroES-like"/>
    <property type="match status" value="1"/>
</dbReference>
<dbReference type="InterPro" id="IPR036291">
    <property type="entry name" value="NAD(P)-bd_dom_sf"/>
</dbReference>
<evidence type="ECO:0000259" key="6">
    <source>
        <dbReference type="SMART" id="SM00829"/>
    </source>
</evidence>
<comment type="subunit">
    <text evidence="2">Monomer.</text>
</comment>
<keyword evidence="8" id="KW-1185">Reference proteome</keyword>
<feature type="domain" description="Enoyl reductase (ER)" evidence="6">
    <location>
        <begin position="12"/>
        <end position="348"/>
    </location>
</feature>
<protein>
    <submittedName>
        <fullName evidence="7">NAD(P)-binding protein</fullName>
    </submittedName>
</protein>
<dbReference type="VEuPathDB" id="FungiDB:BO97DRAFT_406145"/>
<dbReference type="SMART" id="SM00829">
    <property type="entry name" value="PKS_ER"/>
    <property type="match status" value="1"/>
</dbReference>
<dbReference type="Gene3D" id="3.40.50.720">
    <property type="entry name" value="NAD(P)-binding Rossmann-like Domain"/>
    <property type="match status" value="1"/>
</dbReference>
<dbReference type="InterPro" id="IPR047122">
    <property type="entry name" value="Trans-enoyl_RdTase-like"/>
</dbReference>
<dbReference type="OrthoDB" id="48317at2759"/>
<dbReference type="InterPro" id="IPR013154">
    <property type="entry name" value="ADH-like_N"/>
</dbReference>
<accession>A0A395HYZ8</accession>
<keyword evidence="3" id="KW-0547">Nucleotide-binding</keyword>
<evidence type="ECO:0000313" key="7">
    <source>
        <dbReference type="EMBL" id="RAL11484.1"/>
    </source>
</evidence>
<name>A0A395HYZ8_ASPHC</name>
<evidence type="ECO:0000256" key="1">
    <source>
        <dbReference type="ARBA" id="ARBA00008072"/>
    </source>
</evidence>
<dbReference type="RefSeq" id="XP_025550638.1">
    <property type="nucleotide sequence ID" value="XM_025695351.1"/>
</dbReference>
<dbReference type="Pfam" id="PF00107">
    <property type="entry name" value="ADH_zinc_N"/>
    <property type="match status" value="1"/>
</dbReference>